<feature type="non-terminal residue" evidence="16">
    <location>
        <position position="500"/>
    </location>
</feature>
<keyword evidence="8" id="KW-0745">Spermidine biosynthesis</keyword>
<comment type="pathway">
    <text evidence="2">Amine and polyamine biosynthesis; S-adenosylmethioninamine biosynthesis; S-adenosylmethioninamine from S-adenosyl-L-methionine: step 1/1.</text>
</comment>
<dbReference type="InterPro" id="IPR016067">
    <property type="entry name" value="S-AdoMet_deCO2ase_core"/>
</dbReference>
<feature type="compositionally biased region" description="Basic residues" evidence="15">
    <location>
        <begin position="439"/>
        <end position="463"/>
    </location>
</feature>
<evidence type="ECO:0000256" key="13">
    <source>
        <dbReference type="ARBA" id="ARBA00023317"/>
    </source>
</evidence>
<dbReference type="InterPro" id="IPR048283">
    <property type="entry name" value="AdoMetDC-like"/>
</dbReference>
<comment type="similarity">
    <text evidence="3">Belongs to the eukaryotic AdoMetDC family.</text>
</comment>
<dbReference type="Proteomes" id="UP000837857">
    <property type="component" value="Chromosome 15"/>
</dbReference>
<dbReference type="PANTHER" id="PTHR11570">
    <property type="entry name" value="S-ADENOSYLMETHIONINE DECARBOXYLASE"/>
    <property type="match status" value="1"/>
</dbReference>
<evidence type="ECO:0000256" key="12">
    <source>
        <dbReference type="ARBA" id="ARBA00023270"/>
    </source>
</evidence>
<dbReference type="PROSITE" id="PS01336">
    <property type="entry name" value="ADOMETDC"/>
    <property type="match status" value="1"/>
</dbReference>
<dbReference type="NCBIfam" id="TIGR00535">
    <property type="entry name" value="SAM_DCase"/>
    <property type="match status" value="1"/>
</dbReference>
<gene>
    <name evidence="16" type="ORF">IPOD504_LOCUS4192</name>
</gene>
<evidence type="ECO:0000256" key="9">
    <source>
        <dbReference type="ARBA" id="ARBA00023115"/>
    </source>
</evidence>
<feature type="region of interest" description="Disordered" evidence="15">
    <location>
        <begin position="417"/>
        <end position="500"/>
    </location>
</feature>
<evidence type="ECO:0000256" key="1">
    <source>
        <dbReference type="ARBA" id="ARBA00001928"/>
    </source>
</evidence>
<evidence type="ECO:0000256" key="11">
    <source>
        <dbReference type="ARBA" id="ARBA00023239"/>
    </source>
</evidence>
<name>A0ABN8HZ14_9NEOP</name>
<keyword evidence="13" id="KW-0670">Pyruvate</keyword>
<comment type="catalytic activity">
    <reaction evidence="14">
        <text>S-adenosyl-L-methionine + H(+) = S-adenosyl 3-(methylsulfanyl)propylamine + CO2</text>
        <dbReference type="Rhea" id="RHEA:15981"/>
        <dbReference type="ChEBI" id="CHEBI:15378"/>
        <dbReference type="ChEBI" id="CHEBI:16526"/>
        <dbReference type="ChEBI" id="CHEBI:57443"/>
        <dbReference type="ChEBI" id="CHEBI:59789"/>
        <dbReference type="EC" id="4.1.1.50"/>
    </reaction>
</comment>
<organism evidence="16 17">
    <name type="scientific">Iphiclides podalirius</name>
    <name type="common">scarce swallowtail</name>
    <dbReference type="NCBI Taxonomy" id="110791"/>
    <lineage>
        <taxon>Eukaryota</taxon>
        <taxon>Metazoa</taxon>
        <taxon>Ecdysozoa</taxon>
        <taxon>Arthropoda</taxon>
        <taxon>Hexapoda</taxon>
        <taxon>Insecta</taxon>
        <taxon>Pterygota</taxon>
        <taxon>Neoptera</taxon>
        <taxon>Endopterygota</taxon>
        <taxon>Lepidoptera</taxon>
        <taxon>Glossata</taxon>
        <taxon>Ditrysia</taxon>
        <taxon>Papilionoidea</taxon>
        <taxon>Papilionidae</taxon>
        <taxon>Papilioninae</taxon>
        <taxon>Iphiclides</taxon>
    </lineage>
</organism>
<keyword evidence="9" id="KW-0620">Polyamine biosynthesis</keyword>
<keyword evidence="11" id="KW-0456">Lyase</keyword>
<evidence type="ECO:0000256" key="15">
    <source>
        <dbReference type="SAM" id="MobiDB-lite"/>
    </source>
</evidence>
<dbReference type="PANTHER" id="PTHR11570:SF0">
    <property type="entry name" value="S-ADENOSYLMETHIONINE DECARBOXYLASE PROENZYME"/>
    <property type="match status" value="1"/>
</dbReference>
<evidence type="ECO:0000256" key="5">
    <source>
        <dbReference type="ARBA" id="ARBA00022691"/>
    </source>
</evidence>
<dbReference type="SUPFAM" id="SSF56276">
    <property type="entry name" value="S-adenosylmethionine decarboxylase"/>
    <property type="match status" value="1"/>
</dbReference>
<keyword evidence="5" id="KW-0949">S-adenosyl-L-methionine</keyword>
<keyword evidence="10" id="KW-0865">Zymogen</keyword>
<dbReference type="Pfam" id="PF01536">
    <property type="entry name" value="SAM_decarbox"/>
    <property type="match status" value="1"/>
</dbReference>
<evidence type="ECO:0000256" key="10">
    <source>
        <dbReference type="ARBA" id="ARBA00023145"/>
    </source>
</evidence>
<evidence type="ECO:0000256" key="2">
    <source>
        <dbReference type="ARBA" id="ARBA00004911"/>
    </source>
</evidence>
<comment type="cofactor">
    <cofactor evidence="1">
        <name>pyruvate</name>
        <dbReference type="ChEBI" id="CHEBI:15361"/>
    </cofactor>
</comment>
<evidence type="ECO:0000256" key="7">
    <source>
        <dbReference type="ARBA" id="ARBA00022813"/>
    </source>
</evidence>
<dbReference type="EMBL" id="OW152827">
    <property type="protein sequence ID" value="CAH2043202.1"/>
    <property type="molecule type" value="Genomic_DNA"/>
</dbReference>
<keyword evidence="17" id="KW-1185">Reference proteome</keyword>
<evidence type="ECO:0000256" key="4">
    <source>
        <dbReference type="ARBA" id="ARBA00012357"/>
    </source>
</evidence>
<sequence>MLMNDIYFLSSVEEGAPAAKRYISPEGNEVFAHYLTDATKNLPAPLEIQDQNIDRDEISSKMTRKLNFHFNDKLYKNLWELNCVEKLIEIWFTPAKHADLRKITRQQWESVLKIVRCEIISFTQSEQVDAYVLSESSMFVSRRRWILKTCGTTTPLRCVRAVLALARDTAGHARVHNVFYSRREFARPQAQLQPHDNFDSEVELLDSFFGDGRAYIMGPEKDCWYLYTLLPLEGTVAALEKEHREASAGCEASEPDQTIEILMSELDPEVMSIFTRAHSDTAAQATKESGIDKIIPGMVIDDYLFDPCGYSMNGVAKDGDKDLPSGCYMTIHITPERSCSYVSFESNVPVSSYDEVVARVLGAFRPGRFVLTVFATPDAPGAAAPRQLKGFRSLCGYEQKEAQAGGRAPAAARLLRRAAAAPPRARAAALPPRVTAAGRRARHAPTRHVTRATPRHVASRHVTSRAPRLPHSPPRCAPREEHRLGRSPVTSPAPRPRTAH</sequence>
<keyword evidence="12" id="KW-0704">Schiff base</keyword>
<evidence type="ECO:0000256" key="8">
    <source>
        <dbReference type="ARBA" id="ARBA00023066"/>
    </source>
</evidence>
<dbReference type="InterPro" id="IPR001985">
    <property type="entry name" value="S-AdoMet_decarboxylase_euk"/>
</dbReference>
<evidence type="ECO:0000313" key="16">
    <source>
        <dbReference type="EMBL" id="CAH2043202.1"/>
    </source>
</evidence>
<evidence type="ECO:0000313" key="17">
    <source>
        <dbReference type="Proteomes" id="UP000837857"/>
    </source>
</evidence>
<protein>
    <recommendedName>
        <fullName evidence="4">adenosylmethionine decarboxylase</fullName>
        <ecNumber evidence="4">4.1.1.50</ecNumber>
    </recommendedName>
</protein>
<dbReference type="InterPro" id="IPR018166">
    <property type="entry name" value="S-AdoMet_deCO2ase_CS"/>
</dbReference>
<evidence type="ECO:0000256" key="6">
    <source>
        <dbReference type="ARBA" id="ARBA00022793"/>
    </source>
</evidence>
<dbReference type="EC" id="4.1.1.50" evidence="4"/>
<evidence type="ECO:0000256" key="14">
    <source>
        <dbReference type="ARBA" id="ARBA00048112"/>
    </source>
</evidence>
<proteinExistence type="inferred from homology"/>
<feature type="compositionally biased region" description="Low complexity" evidence="15">
    <location>
        <begin position="417"/>
        <end position="433"/>
    </location>
</feature>
<evidence type="ECO:0000256" key="3">
    <source>
        <dbReference type="ARBA" id="ARBA00008466"/>
    </source>
</evidence>
<dbReference type="Gene3D" id="3.60.90.10">
    <property type="entry name" value="S-adenosylmethionine decarboxylase"/>
    <property type="match status" value="1"/>
</dbReference>
<accession>A0ABN8HZ14</accession>
<reference evidence="16" key="1">
    <citation type="submission" date="2022-03" db="EMBL/GenBank/DDBJ databases">
        <authorList>
            <person name="Martin H S."/>
        </authorList>
    </citation>
    <scope>NUCLEOTIDE SEQUENCE</scope>
</reference>
<keyword evidence="7" id="KW-0068">Autocatalytic cleavage</keyword>
<keyword evidence="6" id="KW-0210">Decarboxylase</keyword>
<feature type="compositionally biased region" description="Pro residues" evidence="15">
    <location>
        <begin position="491"/>
        <end position="500"/>
    </location>
</feature>